<evidence type="ECO:0000313" key="2">
    <source>
        <dbReference type="Proteomes" id="UP000182444"/>
    </source>
</evidence>
<dbReference type="AlphaFoldDB" id="A0A1D8NCX9"/>
<organism evidence="1 2">
    <name type="scientific">Yarrowia lipolytica</name>
    <name type="common">Candida lipolytica</name>
    <dbReference type="NCBI Taxonomy" id="4952"/>
    <lineage>
        <taxon>Eukaryota</taxon>
        <taxon>Fungi</taxon>
        <taxon>Dikarya</taxon>
        <taxon>Ascomycota</taxon>
        <taxon>Saccharomycotina</taxon>
        <taxon>Dipodascomycetes</taxon>
        <taxon>Dipodascales</taxon>
        <taxon>Dipodascales incertae sedis</taxon>
        <taxon>Yarrowia</taxon>
    </lineage>
</organism>
<protein>
    <submittedName>
        <fullName evidence="1">Uncharacterized protein</fullName>
    </submittedName>
</protein>
<reference evidence="1 2" key="1">
    <citation type="journal article" date="2016" name="PLoS ONE">
        <title>Sequence Assembly of Yarrowia lipolytica Strain W29/CLIB89 Shows Transposable Element Diversity.</title>
        <authorList>
            <person name="Magnan C."/>
            <person name="Yu J."/>
            <person name="Chang I."/>
            <person name="Jahn E."/>
            <person name="Kanomata Y."/>
            <person name="Wu J."/>
            <person name="Zeller M."/>
            <person name="Oakes M."/>
            <person name="Baldi P."/>
            <person name="Sandmeyer S."/>
        </authorList>
    </citation>
    <scope>NUCLEOTIDE SEQUENCE [LARGE SCALE GENOMIC DNA]</scope>
    <source>
        <strain evidence="2">CLIB89(W29)</strain>
    </source>
</reference>
<dbReference type="RefSeq" id="XP_068138685.1">
    <property type="nucleotide sequence ID" value="XM_068282584.1"/>
</dbReference>
<dbReference type="EMBL" id="CP017556">
    <property type="protein sequence ID" value="AOW03489.1"/>
    <property type="molecule type" value="Genomic_DNA"/>
</dbReference>
<proteinExistence type="predicted"/>
<gene>
    <name evidence="1" type="ORF">YALI1_D03216g</name>
</gene>
<dbReference type="VEuPathDB" id="FungiDB:YALI1_D03216g"/>
<evidence type="ECO:0000313" key="1">
    <source>
        <dbReference type="EMBL" id="AOW03489.1"/>
    </source>
</evidence>
<dbReference type="GeneID" id="94583207"/>
<sequence>MDHTYQPCTSWYSDAPLRRGQGSRGVGCGVARQGRLSRNEGGCQMEGINLDGLRVKNREVQPSLKC</sequence>
<name>A0A1D8NCX9_YARLL</name>
<accession>A0A1D8NCX9</accession>
<dbReference type="Proteomes" id="UP000182444">
    <property type="component" value="Chromosome 1D"/>
</dbReference>